<evidence type="ECO:0000313" key="6">
    <source>
        <dbReference type="Proteomes" id="UP000595564"/>
    </source>
</evidence>
<dbReference type="NCBIfam" id="TIGR02795">
    <property type="entry name" value="tol_pal_ybgF"/>
    <property type="match status" value="1"/>
</dbReference>
<dbReference type="Pfam" id="PF13525">
    <property type="entry name" value="YfiO"/>
    <property type="match status" value="1"/>
</dbReference>
<dbReference type="InterPro" id="IPR019734">
    <property type="entry name" value="TPR_rpt"/>
</dbReference>
<proteinExistence type="inferred from homology"/>
<organism evidence="5 6">
    <name type="scientific">Thermotomaculum hydrothermale</name>
    <dbReference type="NCBI Taxonomy" id="981385"/>
    <lineage>
        <taxon>Bacteria</taxon>
        <taxon>Pseudomonadati</taxon>
        <taxon>Acidobacteriota</taxon>
        <taxon>Holophagae</taxon>
        <taxon>Thermotomaculales</taxon>
        <taxon>Thermotomaculaceae</taxon>
        <taxon>Thermotomaculum</taxon>
    </lineage>
</organism>
<accession>A0A7R6PEX1</accession>
<evidence type="ECO:0000256" key="3">
    <source>
        <dbReference type="SAM" id="Coils"/>
    </source>
</evidence>
<dbReference type="InterPro" id="IPR034706">
    <property type="entry name" value="CpoB"/>
</dbReference>
<dbReference type="EMBL" id="AP017470">
    <property type="protein sequence ID" value="BBB32449.1"/>
    <property type="molecule type" value="Genomic_DNA"/>
</dbReference>
<dbReference type="InterPro" id="IPR014162">
    <property type="entry name" value="CpoB_C"/>
</dbReference>
<evidence type="ECO:0000256" key="1">
    <source>
        <dbReference type="ARBA" id="ARBA00022729"/>
    </source>
</evidence>
<keyword evidence="6" id="KW-1185">Reference proteome</keyword>
<evidence type="ECO:0000313" key="5">
    <source>
        <dbReference type="EMBL" id="BBB32449.1"/>
    </source>
</evidence>
<dbReference type="Proteomes" id="UP000595564">
    <property type="component" value="Chromosome"/>
</dbReference>
<keyword evidence="3" id="KW-0175">Coiled coil</keyword>
<dbReference type="HAMAP" id="MF_02066">
    <property type="entry name" value="CpoB"/>
    <property type="match status" value="1"/>
</dbReference>
<dbReference type="Gene3D" id="1.25.40.10">
    <property type="entry name" value="Tetratricopeptide repeat domain"/>
    <property type="match status" value="1"/>
</dbReference>
<keyword evidence="1" id="KW-0732">Signal</keyword>
<dbReference type="RefSeq" id="WP_201328798.1">
    <property type="nucleotide sequence ID" value="NZ_AP017470.1"/>
</dbReference>
<dbReference type="KEGG" id="thyd:TTHT_0891"/>
<sequence length="254" mass="28532">MKKLVVLLFLPLLLVGCVDNTKSAQDLNDIKDQLWKVQAQQSEELKRLKELEEKVGNNDADNGTNADIVATQQEIQDSVNAILERIKELNDKVTFLLTKISSLENGQASNNSLENNDNQNNTNFSGITNPDALFSQAYADYMKGNYDIAIIEFKDYIAKFPDSEKVDNAYYWLGLCYFEKEKFRDAIDSFDKIIKDYPQSDVLAAAMLKKGLALFEMGAAGMGAVQLQELIEKFPMSKEASIARKKLDALHIAN</sequence>
<dbReference type="SUPFAM" id="SSF48452">
    <property type="entry name" value="TPR-like"/>
    <property type="match status" value="1"/>
</dbReference>
<feature type="repeat" description="TPR" evidence="2">
    <location>
        <begin position="167"/>
        <end position="200"/>
    </location>
</feature>
<dbReference type="AlphaFoldDB" id="A0A7R6PEX1"/>
<feature type="coiled-coil region" evidence="3">
    <location>
        <begin position="34"/>
        <end position="92"/>
    </location>
</feature>
<dbReference type="InterPro" id="IPR039565">
    <property type="entry name" value="BamD-like"/>
</dbReference>
<keyword evidence="2" id="KW-0802">TPR repeat</keyword>
<dbReference type="PROSITE" id="PS51257">
    <property type="entry name" value="PROKAR_LIPOPROTEIN"/>
    <property type="match status" value="1"/>
</dbReference>
<feature type="domain" description="Outer membrane lipoprotein BamD-like" evidence="4">
    <location>
        <begin position="126"/>
        <end position="202"/>
    </location>
</feature>
<reference evidence="5 6" key="1">
    <citation type="journal article" date="2012" name="Extremophiles">
        <title>Thermotomaculum hydrothermale gen. nov., sp. nov., a novel heterotrophic thermophile within the phylum Acidobacteria from a deep-sea hydrothermal vent chimney in the Southern Okinawa Trough.</title>
        <authorList>
            <person name="Izumi H."/>
            <person name="Nunoura T."/>
            <person name="Miyazaki M."/>
            <person name="Mino S."/>
            <person name="Toki T."/>
            <person name="Takai K."/>
            <person name="Sako Y."/>
            <person name="Sawabe T."/>
            <person name="Nakagawa S."/>
        </authorList>
    </citation>
    <scope>NUCLEOTIDE SEQUENCE [LARGE SCALE GENOMIC DNA]</scope>
    <source>
        <strain evidence="5 6">AC55</strain>
    </source>
</reference>
<dbReference type="GO" id="GO:0051301">
    <property type="term" value="P:cell division"/>
    <property type="evidence" value="ECO:0007669"/>
    <property type="project" value="InterPro"/>
</dbReference>
<protein>
    <submittedName>
        <fullName evidence="5">Tol-pal system protein YbgF</fullName>
    </submittedName>
</protein>
<dbReference type="InterPro" id="IPR011990">
    <property type="entry name" value="TPR-like_helical_dom_sf"/>
</dbReference>
<gene>
    <name evidence="5" type="ORF">TTHT_0891</name>
</gene>
<dbReference type="PROSITE" id="PS50005">
    <property type="entry name" value="TPR"/>
    <property type="match status" value="1"/>
</dbReference>
<evidence type="ECO:0000256" key="2">
    <source>
        <dbReference type="PROSITE-ProRule" id="PRU00339"/>
    </source>
</evidence>
<evidence type="ECO:0000259" key="4">
    <source>
        <dbReference type="Pfam" id="PF13525"/>
    </source>
</evidence>
<name>A0A7R6PEX1_9BACT</name>